<dbReference type="InterPro" id="IPR019734">
    <property type="entry name" value="TPR_rpt"/>
</dbReference>
<dbReference type="Proteomes" id="UP000319836">
    <property type="component" value="Unassembled WGS sequence"/>
</dbReference>
<evidence type="ECO:0000256" key="2">
    <source>
        <dbReference type="SAM" id="MobiDB-lite"/>
    </source>
</evidence>
<dbReference type="PROSITE" id="PS50005">
    <property type="entry name" value="TPR"/>
    <property type="match status" value="1"/>
</dbReference>
<protein>
    <submittedName>
        <fullName evidence="4">Tetratricopeptide repeat protein</fullName>
    </submittedName>
</protein>
<gene>
    <name evidence="4" type="ORF">E6K80_15215</name>
</gene>
<feature type="region of interest" description="Disordered" evidence="2">
    <location>
        <begin position="31"/>
        <end position="66"/>
    </location>
</feature>
<evidence type="ECO:0000313" key="5">
    <source>
        <dbReference type="Proteomes" id="UP000319836"/>
    </source>
</evidence>
<dbReference type="SUPFAM" id="SSF48452">
    <property type="entry name" value="TPR-like"/>
    <property type="match status" value="1"/>
</dbReference>
<reference evidence="4 5" key="1">
    <citation type="journal article" date="2019" name="Nat. Microbiol.">
        <title>Mediterranean grassland soil C-N compound turnover is dependent on rainfall and depth, and is mediated by genomically divergent microorganisms.</title>
        <authorList>
            <person name="Diamond S."/>
            <person name="Andeer P.F."/>
            <person name="Li Z."/>
            <person name="Crits-Christoph A."/>
            <person name="Burstein D."/>
            <person name="Anantharaman K."/>
            <person name="Lane K.R."/>
            <person name="Thomas B.C."/>
            <person name="Pan C."/>
            <person name="Northen T.R."/>
            <person name="Banfield J.F."/>
        </authorList>
    </citation>
    <scope>NUCLEOTIDE SEQUENCE [LARGE SCALE GENOMIC DNA]</scope>
    <source>
        <strain evidence="4">WS_10</strain>
    </source>
</reference>
<feature type="region of interest" description="Disordered" evidence="2">
    <location>
        <begin position="199"/>
        <end position="226"/>
    </location>
</feature>
<dbReference type="Gene3D" id="1.25.40.10">
    <property type="entry name" value="Tetratricopeptide repeat domain"/>
    <property type="match status" value="1"/>
</dbReference>
<feature type="signal peptide" evidence="3">
    <location>
        <begin position="1"/>
        <end position="33"/>
    </location>
</feature>
<evidence type="ECO:0000256" key="3">
    <source>
        <dbReference type="SAM" id="SignalP"/>
    </source>
</evidence>
<feature type="repeat" description="TPR" evidence="1">
    <location>
        <begin position="116"/>
        <end position="149"/>
    </location>
</feature>
<dbReference type="SMART" id="SM00028">
    <property type="entry name" value="TPR"/>
    <property type="match status" value="2"/>
</dbReference>
<proteinExistence type="predicted"/>
<feature type="chain" id="PRO_5022024644" evidence="3">
    <location>
        <begin position="34"/>
        <end position="226"/>
    </location>
</feature>
<name>A0A538TV19_UNCEI</name>
<feature type="compositionally biased region" description="Low complexity" evidence="2">
    <location>
        <begin position="201"/>
        <end position="226"/>
    </location>
</feature>
<organism evidence="4 5">
    <name type="scientific">Eiseniibacteriota bacterium</name>
    <dbReference type="NCBI Taxonomy" id="2212470"/>
    <lineage>
        <taxon>Bacteria</taxon>
        <taxon>Candidatus Eiseniibacteriota</taxon>
    </lineage>
</organism>
<accession>A0A538TV19</accession>
<sequence length="226" mass="24480">MLHVLSRHQRSDPMRMFLSLVLATTLVSGIAHASGGSKPEPPPSNPSSSTGDTNDAQPAVESSARADAERTYALAYDEVAKAKDEVEKGKAKNAQKKFKKALEHAQRATDLDQSYHEAWNLIGYCERKLGDYEKAFAAYDKCLSIKSDYAPAREYLGEAWLEKGDDKKAHEQLAMLEKAGAQDEMARLTAAIQTYEKAHPEAAAPADMTEAPAAASTPADSTSGNH</sequence>
<comment type="caution">
    <text evidence="4">The sequence shown here is derived from an EMBL/GenBank/DDBJ whole genome shotgun (WGS) entry which is preliminary data.</text>
</comment>
<dbReference type="EMBL" id="VBPA01000446">
    <property type="protein sequence ID" value="TMQ67472.1"/>
    <property type="molecule type" value="Genomic_DNA"/>
</dbReference>
<dbReference type="InterPro" id="IPR011990">
    <property type="entry name" value="TPR-like_helical_dom_sf"/>
</dbReference>
<keyword evidence="1" id="KW-0802">TPR repeat</keyword>
<evidence type="ECO:0000256" key="1">
    <source>
        <dbReference type="PROSITE-ProRule" id="PRU00339"/>
    </source>
</evidence>
<keyword evidence="3" id="KW-0732">Signal</keyword>
<evidence type="ECO:0000313" key="4">
    <source>
        <dbReference type="EMBL" id="TMQ67472.1"/>
    </source>
</evidence>
<dbReference type="Pfam" id="PF00515">
    <property type="entry name" value="TPR_1"/>
    <property type="match status" value="1"/>
</dbReference>
<dbReference type="AlphaFoldDB" id="A0A538TV19"/>